<dbReference type="PIRSF" id="PIRSF004692">
    <property type="entry name" value="KdsD_KpsF"/>
    <property type="match status" value="1"/>
</dbReference>
<comment type="caution">
    <text evidence="8">The sequence shown here is derived from an EMBL/GenBank/DDBJ whole genome shotgun (WGS) entry which is preliminary data.</text>
</comment>
<dbReference type="RefSeq" id="WP_237464427.1">
    <property type="nucleotide sequence ID" value="NZ_CAKLDI010000001.1"/>
</dbReference>
<dbReference type="Pfam" id="PF00571">
    <property type="entry name" value="CBS"/>
    <property type="match status" value="2"/>
</dbReference>
<dbReference type="SMART" id="SM00116">
    <property type="entry name" value="CBS"/>
    <property type="match status" value="2"/>
</dbReference>
<evidence type="ECO:0000256" key="4">
    <source>
        <dbReference type="PIRNR" id="PIRNR004692"/>
    </source>
</evidence>
<dbReference type="PROSITE" id="PS51464">
    <property type="entry name" value="SIS"/>
    <property type="match status" value="1"/>
</dbReference>
<dbReference type="EMBL" id="CAKLDI010000001">
    <property type="protein sequence ID" value="CAH0532502.1"/>
    <property type="molecule type" value="Genomic_DNA"/>
</dbReference>
<dbReference type="CDD" id="cd05014">
    <property type="entry name" value="SIS_Kpsf"/>
    <property type="match status" value="1"/>
</dbReference>
<comment type="similarity">
    <text evidence="1 4">Belongs to the SIS family. GutQ/KpsF subfamily.</text>
</comment>
<keyword evidence="9" id="KW-1185">Reference proteome</keyword>
<evidence type="ECO:0000256" key="1">
    <source>
        <dbReference type="ARBA" id="ARBA00008165"/>
    </source>
</evidence>
<dbReference type="Proteomes" id="UP000838672">
    <property type="component" value="Unassembled WGS sequence"/>
</dbReference>
<dbReference type="PANTHER" id="PTHR42745:SF1">
    <property type="entry name" value="ARABINOSE 5-PHOSPHATE ISOMERASE KDSD"/>
    <property type="match status" value="1"/>
</dbReference>
<dbReference type="InterPro" id="IPR046348">
    <property type="entry name" value="SIS_dom_sf"/>
</dbReference>
<evidence type="ECO:0000313" key="8">
    <source>
        <dbReference type="EMBL" id="CAH0532502.1"/>
    </source>
</evidence>
<feature type="domain" description="CBS" evidence="6">
    <location>
        <begin position="272"/>
        <end position="324"/>
    </location>
</feature>
<dbReference type="SUPFAM" id="SSF53697">
    <property type="entry name" value="SIS domain"/>
    <property type="match status" value="1"/>
</dbReference>
<feature type="domain" description="CBS" evidence="6">
    <location>
        <begin position="205"/>
        <end position="263"/>
    </location>
</feature>
<dbReference type="InterPro" id="IPR000644">
    <property type="entry name" value="CBS_dom"/>
</dbReference>
<dbReference type="EC" id="5.3.1.13" evidence="4"/>
<gene>
    <name evidence="8" type="primary">kdsD</name>
    <name evidence="8" type="ORF">VST7929_00332</name>
</gene>
<evidence type="ECO:0000256" key="2">
    <source>
        <dbReference type="ARBA" id="ARBA00022737"/>
    </source>
</evidence>
<dbReference type="PROSITE" id="PS51371">
    <property type="entry name" value="CBS"/>
    <property type="match status" value="2"/>
</dbReference>
<comment type="catalytic activity">
    <reaction evidence="4">
        <text>D-arabinose 5-phosphate = D-ribulose 5-phosphate</text>
        <dbReference type="Rhea" id="RHEA:23104"/>
        <dbReference type="ChEBI" id="CHEBI:57693"/>
        <dbReference type="ChEBI" id="CHEBI:58121"/>
        <dbReference type="EC" id="5.3.1.13"/>
    </reaction>
</comment>
<proteinExistence type="inferred from homology"/>
<dbReference type="InterPro" id="IPR046342">
    <property type="entry name" value="CBS_dom_sf"/>
</dbReference>
<dbReference type="Gene3D" id="3.10.580.10">
    <property type="entry name" value="CBS-domain"/>
    <property type="match status" value="1"/>
</dbReference>
<feature type="domain" description="SIS" evidence="7">
    <location>
        <begin position="36"/>
        <end position="179"/>
    </location>
</feature>
<accession>A0ABN8DPK5</accession>
<keyword evidence="3 5" id="KW-0129">CBS domain</keyword>
<dbReference type="CDD" id="cd04604">
    <property type="entry name" value="CBS_pair_SIS_assoc"/>
    <property type="match status" value="1"/>
</dbReference>
<name>A0ABN8DPK5_9VIBR</name>
<evidence type="ECO:0000256" key="5">
    <source>
        <dbReference type="PROSITE-ProRule" id="PRU00703"/>
    </source>
</evidence>
<keyword evidence="4 8" id="KW-0413">Isomerase</keyword>
<dbReference type="Gene3D" id="3.40.50.10490">
    <property type="entry name" value="Glucose-6-phosphate isomerase like protein, domain 1"/>
    <property type="match status" value="1"/>
</dbReference>
<dbReference type="InterPro" id="IPR035474">
    <property type="entry name" value="SIS_Kpsf"/>
</dbReference>
<evidence type="ECO:0000313" key="9">
    <source>
        <dbReference type="Proteomes" id="UP000838672"/>
    </source>
</evidence>
<dbReference type="InterPro" id="IPR004800">
    <property type="entry name" value="KdsD/KpsF-type"/>
</dbReference>
<dbReference type="InterPro" id="IPR050986">
    <property type="entry name" value="GutQ/KpsF_isomerases"/>
</dbReference>
<dbReference type="GO" id="GO:0019146">
    <property type="term" value="F:arabinose-5-phosphate isomerase activity"/>
    <property type="evidence" value="ECO:0007669"/>
    <property type="project" value="UniProtKB-EC"/>
</dbReference>
<evidence type="ECO:0000259" key="6">
    <source>
        <dbReference type="PROSITE" id="PS51371"/>
    </source>
</evidence>
<sequence length="324" mass="34242">MTATASFCQSGQRVLDIEIDALNHLKQYINDDFANACALMMQCEGKVIVMGMGKSGHIGCKIAASLASTGTPSFFVHPGEASHGDLGMIGKKDVVLAISNSGEAGEILFLAPVLSRLGIPMICMTGNPESSMAKLAKVHLQITVPKEACPLNLAPTSSTTATLAMGDALAIALLEARGFTAEDFALSHPGGALGRKLLLKIGDIMRQGDDLPCIQPTATVAQALFEITQKGLGMTAVVDANQQVLGIFTDGDLRRLFERNIDLKHTEIGTVMTANPHTTSADLLAAEGLLLMEQRKITSLLVINEQQQLIGALQMHDLLKAGVV</sequence>
<evidence type="ECO:0000259" key="7">
    <source>
        <dbReference type="PROSITE" id="PS51464"/>
    </source>
</evidence>
<reference evidence="8" key="1">
    <citation type="submission" date="2021-11" db="EMBL/GenBank/DDBJ databases">
        <authorList>
            <person name="Rodrigo-Torres L."/>
            <person name="Arahal R. D."/>
            <person name="Lucena T."/>
        </authorList>
    </citation>
    <scope>NUCLEOTIDE SEQUENCE</scope>
    <source>
        <strain evidence="8">CECT 7929</strain>
    </source>
</reference>
<evidence type="ECO:0000256" key="3">
    <source>
        <dbReference type="ARBA" id="ARBA00023122"/>
    </source>
</evidence>
<dbReference type="InterPro" id="IPR001347">
    <property type="entry name" value="SIS_dom"/>
</dbReference>
<organism evidence="8 9">
    <name type="scientific">Vibrio stylophorae</name>
    <dbReference type="NCBI Taxonomy" id="659351"/>
    <lineage>
        <taxon>Bacteria</taxon>
        <taxon>Pseudomonadati</taxon>
        <taxon>Pseudomonadota</taxon>
        <taxon>Gammaproteobacteria</taxon>
        <taxon>Vibrionales</taxon>
        <taxon>Vibrionaceae</taxon>
        <taxon>Vibrio</taxon>
    </lineage>
</organism>
<protein>
    <recommendedName>
        <fullName evidence="4">Arabinose 5-phosphate isomerase</fullName>
        <shortName evidence="4">API</shortName>
        <ecNumber evidence="4">5.3.1.13</ecNumber>
    </recommendedName>
</protein>
<dbReference type="Pfam" id="PF01380">
    <property type="entry name" value="SIS"/>
    <property type="match status" value="1"/>
</dbReference>
<keyword evidence="2" id="KW-0677">Repeat</keyword>
<dbReference type="PANTHER" id="PTHR42745">
    <property type="match status" value="1"/>
</dbReference>
<dbReference type="NCBIfam" id="TIGR00393">
    <property type="entry name" value="kpsF"/>
    <property type="match status" value="1"/>
</dbReference>